<dbReference type="SMART" id="SM00448">
    <property type="entry name" value="REC"/>
    <property type="match status" value="1"/>
</dbReference>
<evidence type="ECO:0000259" key="3">
    <source>
        <dbReference type="PROSITE" id="PS50110"/>
    </source>
</evidence>
<protein>
    <recommendedName>
        <fullName evidence="3">Response regulatory domain-containing protein</fullName>
    </recommendedName>
</protein>
<organism evidence="4 5">
    <name type="scientific">Devosia nitrariae</name>
    <dbReference type="NCBI Taxonomy" id="2071872"/>
    <lineage>
        <taxon>Bacteria</taxon>
        <taxon>Pseudomonadati</taxon>
        <taxon>Pseudomonadota</taxon>
        <taxon>Alphaproteobacteria</taxon>
        <taxon>Hyphomicrobiales</taxon>
        <taxon>Devosiaceae</taxon>
        <taxon>Devosia</taxon>
    </lineage>
</organism>
<dbReference type="Proteomes" id="UP001156691">
    <property type="component" value="Unassembled WGS sequence"/>
</dbReference>
<reference evidence="5" key="1">
    <citation type="journal article" date="2019" name="Int. J. Syst. Evol. Microbiol.">
        <title>The Global Catalogue of Microorganisms (GCM) 10K type strain sequencing project: providing services to taxonomists for standard genome sequencing and annotation.</title>
        <authorList>
            <consortium name="The Broad Institute Genomics Platform"/>
            <consortium name="The Broad Institute Genome Sequencing Center for Infectious Disease"/>
            <person name="Wu L."/>
            <person name="Ma J."/>
        </authorList>
    </citation>
    <scope>NUCLEOTIDE SEQUENCE [LARGE SCALE GENOMIC DNA]</scope>
    <source>
        <strain evidence="5">NBRC 112416</strain>
    </source>
</reference>
<dbReference type="InterPro" id="IPR011006">
    <property type="entry name" value="CheY-like_superfamily"/>
</dbReference>
<dbReference type="Pfam" id="PF00072">
    <property type="entry name" value="Response_reg"/>
    <property type="match status" value="1"/>
</dbReference>
<dbReference type="Gene3D" id="3.40.50.2300">
    <property type="match status" value="1"/>
</dbReference>
<gene>
    <name evidence="4" type="ORF">GCM10010862_38460</name>
</gene>
<accession>A0ABQ5W9Q7</accession>
<feature type="domain" description="Response regulatory" evidence="3">
    <location>
        <begin position="19"/>
        <end position="135"/>
    </location>
</feature>
<name>A0ABQ5W9Q7_9HYPH</name>
<dbReference type="InterPro" id="IPR050595">
    <property type="entry name" value="Bact_response_regulator"/>
</dbReference>
<comment type="caution">
    <text evidence="4">The sequence shown here is derived from an EMBL/GenBank/DDBJ whole genome shotgun (WGS) entry which is preliminary data.</text>
</comment>
<dbReference type="SUPFAM" id="SSF52172">
    <property type="entry name" value="CheY-like"/>
    <property type="match status" value="1"/>
</dbReference>
<evidence type="ECO:0000313" key="5">
    <source>
        <dbReference type="Proteomes" id="UP001156691"/>
    </source>
</evidence>
<evidence type="ECO:0000256" key="1">
    <source>
        <dbReference type="ARBA" id="ARBA00022553"/>
    </source>
</evidence>
<dbReference type="EMBL" id="BSNS01000020">
    <property type="protein sequence ID" value="GLQ56587.1"/>
    <property type="molecule type" value="Genomic_DNA"/>
</dbReference>
<evidence type="ECO:0000313" key="4">
    <source>
        <dbReference type="EMBL" id="GLQ56587.1"/>
    </source>
</evidence>
<feature type="modified residue" description="4-aspartylphosphate" evidence="2">
    <location>
        <position position="71"/>
    </location>
</feature>
<dbReference type="PANTHER" id="PTHR44591:SF25">
    <property type="entry name" value="CHEMOTAXIS TWO-COMPONENT RESPONSE REGULATOR"/>
    <property type="match status" value="1"/>
</dbReference>
<dbReference type="PROSITE" id="PS50110">
    <property type="entry name" value="RESPONSE_REGULATORY"/>
    <property type="match status" value="1"/>
</dbReference>
<proteinExistence type="predicted"/>
<dbReference type="InterPro" id="IPR001789">
    <property type="entry name" value="Sig_transdc_resp-reg_receiver"/>
</dbReference>
<keyword evidence="5" id="KW-1185">Reference proteome</keyword>
<evidence type="ECO:0000256" key="2">
    <source>
        <dbReference type="PROSITE-ProRule" id="PRU00169"/>
    </source>
</evidence>
<keyword evidence="1 2" id="KW-0597">Phosphoprotein</keyword>
<sequence length="140" mass="15144">MIEMAHRIDGPTTTELAPLVYVVDDDVDILGSLAFSLGTEGYDVRGYESAEAALRDQGETFNAAPKCWVVDYRLPNMDGLDLAVAIRAMAPEVPVLLMTSHPTSTVRARCAVLGIPIIEKPLLNDALGKAIRHALASQKR</sequence>
<dbReference type="RefSeq" id="WP_284341979.1">
    <property type="nucleotide sequence ID" value="NZ_BSNS01000020.1"/>
</dbReference>
<dbReference type="PANTHER" id="PTHR44591">
    <property type="entry name" value="STRESS RESPONSE REGULATOR PROTEIN 1"/>
    <property type="match status" value="1"/>
</dbReference>